<feature type="region of interest" description="Disordered" evidence="1">
    <location>
        <begin position="16"/>
        <end position="37"/>
    </location>
</feature>
<evidence type="ECO:0000256" key="1">
    <source>
        <dbReference type="SAM" id="MobiDB-lite"/>
    </source>
</evidence>
<dbReference type="EMBL" id="KV454289">
    <property type="protein sequence ID" value="ODQ76238.1"/>
    <property type="molecule type" value="Genomic_DNA"/>
</dbReference>
<dbReference type="AlphaFoldDB" id="A0A1E3QF82"/>
<accession>A0A1E3QF82</accession>
<protein>
    <submittedName>
        <fullName evidence="2">Uncharacterized protein</fullName>
    </submittedName>
</protein>
<evidence type="ECO:0000313" key="2">
    <source>
        <dbReference type="EMBL" id="ODQ76238.1"/>
    </source>
</evidence>
<name>A0A1E3QF82_LIPST</name>
<dbReference type="Proteomes" id="UP000094385">
    <property type="component" value="Unassembled WGS sequence"/>
</dbReference>
<gene>
    <name evidence="2" type="ORF">LIPSTDRAFT_67111</name>
</gene>
<reference evidence="2 3" key="1">
    <citation type="journal article" date="2016" name="Proc. Natl. Acad. Sci. U.S.A.">
        <title>Comparative genomics of biotechnologically important yeasts.</title>
        <authorList>
            <person name="Riley R."/>
            <person name="Haridas S."/>
            <person name="Wolfe K.H."/>
            <person name="Lopes M.R."/>
            <person name="Hittinger C.T."/>
            <person name="Goeker M."/>
            <person name="Salamov A.A."/>
            <person name="Wisecaver J.H."/>
            <person name="Long T.M."/>
            <person name="Calvey C.H."/>
            <person name="Aerts A.L."/>
            <person name="Barry K.W."/>
            <person name="Choi C."/>
            <person name="Clum A."/>
            <person name="Coughlan A.Y."/>
            <person name="Deshpande S."/>
            <person name="Douglass A.P."/>
            <person name="Hanson S.J."/>
            <person name="Klenk H.-P."/>
            <person name="LaButti K.M."/>
            <person name="Lapidus A."/>
            <person name="Lindquist E.A."/>
            <person name="Lipzen A.M."/>
            <person name="Meier-Kolthoff J.P."/>
            <person name="Ohm R.A."/>
            <person name="Otillar R.P."/>
            <person name="Pangilinan J.L."/>
            <person name="Peng Y."/>
            <person name="Rokas A."/>
            <person name="Rosa C.A."/>
            <person name="Scheuner C."/>
            <person name="Sibirny A.A."/>
            <person name="Slot J.C."/>
            <person name="Stielow J.B."/>
            <person name="Sun H."/>
            <person name="Kurtzman C.P."/>
            <person name="Blackwell M."/>
            <person name="Grigoriev I.V."/>
            <person name="Jeffries T.W."/>
        </authorList>
    </citation>
    <scope>NUCLEOTIDE SEQUENCE [LARGE SCALE GENOMIC DNA]</scope>
    <source>
        <strain evidence="2 3">NRRL Y-11557</strain>
    </source>
</reference>
<evidence type="ECO:0000313" key="3">
    <source>
        <dbReference type="Proteomes" id="UP000094385"/>
    </source>
</evidence>
<proteinExistence type="predicted"/>
<keyword evidence="3" id="KW-1185">Reference proteome</keyword>
<sequence length="70" mass="7910">MHEESRHVSTVIVTKDHLPNVRPPNTCRPPGRLNKKRVRTEDIGIARKGWHAVDATSNLDGSTCREPLEE</sequence>
<organism evidence="2 3">
    <name type="scientific">Lipomyces starkeyi NRRL Y-11557</name>
    <dbReference type="NCBI Taxonomy" id="675824"/>
    <lineage>
        <taxon>Eukaryota</taxon>
        <taxon>Fungi</taxon>
        <taxon>Dikarya</taxon>
        <taxon>Ascomycota</taxon>
        <taxon>Saccharomycotina</taxon>
        <taxon>Lipomycetes</taxon>
        <taxon>Lipomycetales</taxon>
        <taxon>Lipomycetaceae</taxon>
        <taxon>Lipomyces</taxon>
    </lineage>
</organism>